<evidence type="ECO:0000259" key="9">
    <source>
        <dbReference type="PROSITE" id="PS52048"/>
    </source>
</evidence>
<dbReference type="PANTHER" id="PTHR10589">
    <property type="entry name" value="UBIQUITIN CARBOXYL-TERMINAL HYDROLASE"/>
    <property type="match status" value="1"/>
</dbReference>
<dbReference type="GO" id="GO:0006511">
    <property type="term" value="P:ubiquitin-dependent protein catabolic process"/>
    <property type="evidence" value="ECO:0007669"/>
    <property type="project" value="UniProtKB-UniRule"/>
</dbReference>
<dbReference type="EMBL" id="JABAYA010000002">
    <property type="protein sequence ID" value="KAF7732599.1"/>
    <property type="molecule type" value="Genomic_DNA"/>
</dbReference>
<comment type="catalytic activity">
    <reaction evidence="1 7 8">
        <text>Thiol-dependent hydrolysis of ester, thioester, amide, peptide and isopeptide bonds formed by the C-terminal Gly of ubiquitin (a 76-residue protein attached to proteins as an intracellular targeting signal).</text>
        <dbReference type="EC" id="3.4.19.12"/>
    </reaction>
</comment>
<keyword evidence="4 7" id="KW-0833">Ubl conjugation pathway</keyword>
<evidence type="ECO:0000256" key="5">
    <source>
        <dbReference type="ARBA" id="ARBA00022801"/>
    </source>
</evidence>
<gene>
    <name evidence="10" type="primary">UCHL3_1</name>
    <name evidence="10" type="ORF">EC973_003346</name>
</gene>
<dbReference type="FunFam" id="3.40.532.10:FF:000006">
    <property type="entry name" value="Ubiquitin carboxyl-terminal hydrolase"/>
    <property type="match status" value="1"/>
</dbReference>
<accession>A0A8H7EVJ4</accession>
<proteinExistence type="inferred from homology"/>
<feature type="site" description="Important for enzyme activity" evidence="7">
    <location>
        <position position="221"/>
    </location>
</feature>
<dbReference type="InterPro" id="IPR001578">
    <property type="entry name" value="Peptidase_C12_UCH"/>
</dbReference>
<feature type="active site" description="Proton donor" evidence="7">
    <location>
        <position position="206"/>
    </location>
</feature>
<sequence>MCKHSAEFCDFDFIGPNASCSTPTLFDLPSLIAQLMLEKKEEQKWLPLEANPEVWNKIIHKLGVDSAWNYVDVLGFDPELLSMIPRPTAAIIFLFPLTENYEKFKEEEEARLTKHEQNISPDVIFFKQTISNACGMIALLHSLANNDEGMTGPGLITDIIEKAKSMSPDERAELLEGCTELADIHRAAAYDGQTQPPSLGEEVDLHFICFVEVDQHLYELDGRKPFPINHGRSTDLIENSAKVMRHYIERDPEQSNYSAIALAKAD</sequence>
<keyword evidence="3 7" id="KW-0645">Protease</keyword>
<dbReference type="OrthoDB" id="427186at2759"/>
<name>A0A8H7EVJ4_9FUNG</name>
<dbReference type="GO" id="GO:0004843">
    <property type="term" value="F:cysteine-type deubiquitinase activity"/>
    <property type="evidence" value="ECO:0007669"/>
    <property type="project" value="UniProtKB-UniRule"/>
</dbReference>
<dbReference type="PANTHER" id="PTHR10589:SF17">
    <property type="entry name" value="UBIQUITIN CARBOXYL-TERMINAL HYDROLASE"/>
    <property type="match status" value="1"/>
</dbReference>
<keyword evidence="5 7" id="KW-0378">Hydrolase</keyword>
<dbReference type="Pfam" id="PF01088">
    <property type="entry name" value="Peptidase_C12"/>
    <property type="match status" value="1"/>
</dbReference>
<keyword evidence="11" id="KW-1185">Reference proteome</keyword>
<dbReference type="AlphaFoldDB" id="A0A8H7EVJ4"/>
<comment type="caution">
    <text evidence="10">The sequence shown here is derived from an EMBL/GenBank/DDBJ whole genome shotgun (WGS) entry which is preliminary data.</text>
</comment>
<dbReference type="PRINTS" id="PR00707">
    <property type="entry name" value="UBCTHYDRLASE"/>
</dbReference>
<feature type="domain" description="UCH catalytic" evidence="9">
    <location>
        <begin position="44"/>
        <end position="264"/>
    </location>
</feature>
<organism evidence="10 11">
    <name type="scientific">Apophysomyces ossiformis</name>
    <dbReference type="NCBI Taxonomy" id="679940"/>
    <lineage>
        <taxon>Eukaryota</taxon>
        <taxon>Fungi</taxon>
        <taxon>Fungi incertae sedis</taxon>
        <taxon>Mucoromycota</taxon>
        <taxon>Mucoromycotina</taxon>
        <taxon>Mucoromycetes</taxon>
        <taxon>Mucorales</taxon>
        <taxon>Mucorineae</taxon>
        <taxon>Mucoraceae</taxon>
        <taxon>Apophysomyces</taxon>
    </lineage>
</organism>
<dbReference type="CDD" id="cd09616">
    <property type="entry name" value="Peptidase_C12_UCH_L1_L3"/>
    <property type="match status" value="1"/>
</dbReference>
<evidence type="ECO:0000256" key="7">
    <source>
        <dbReference type="PROSITE-ProRule" id="PRU01393"/>
    </source>
</evidence>
<evidence type="ECO:0000256" key="2">
    <source>
        <dbReference type="ARBA" id="ARBA00009326"/>
    </source>
</evidence>
<dbReference type="EC" id="3.4.19.12" evidence="8"/>
<dbReference type="Proteomes" id="UP000605846">
    <property type="component" value="Unassembled WGS sequence"/>
</dbReference>
<evidence type="ECO:0000256" key="3">
    <source>
        <dbReference type="ARBA" id="ARBA00022670"/>
    </source>
</evidence>
<dbReference type="Gene3D" id="3.40.532.10">
    <property type="entry name" value="Peptidase C12, ubiquitin carboxyl-terminal hydrolase"/>
    <property type="match status" value="1"/>
</dbReference>
<dbReference type="InterPro" id="IPR036959">
    <property type="entry name" value="Peptidase_C12_UCH_sf"/>
</dbReference>
<dbReference type="GO" id="GO:0016579">
    <property type="term" value="P:protein deubiquitination"/>
    <property type="evidence" value="ECO:0007669"/>
    <property type="project" value="TreeGrafter"/>
</dbReference>
<evidence type="ECO:0000256" key="8">
    <source>
        <dbReference type="RuleBase" id="RU361215"/>
    </source>
</evidence>
<dbReference type="PROSITE" id="PS00140">
    <property type="entry name" value="UCH_1"/>
    <property type="match status" value="1"/>
</dbReference>
<evidence type="ECO:0000313" key="10">
    <source>
        <dbReference type="EMBL" id="KAF7732599.1"/>
    </source>
</evidence>
<evidence type="ECO:0000256" key="1">
    <source>
        <dbReference type="ARBA" id="ARBA00000707"/>
    </source>
</evidence>
<reference evidence="10" key="1">
    <citation type="submission" date="2020-01" db="EMBL/GenBank/DDBJ databases">
        <title>Genome Sequencing of Three Apophysomyces-Like Fungal Strains Confirms a Novel Fungal Genus in the Mucoromycota with divergent Burkholderia-like Endosymbiotic Bacteria.</title>
        <authorList>
            <person name="Stajich J.E."/>
            <person name="Macias A.M."/>
            <person name="Carter-House D."/>
            <person name="Lovett B."/>
            <person name="Kasson L.R."/>
            <person name="Berry K."/>
            <person name="Grigoriev I."/>
            <person name="Chang Y."/>
            <person name="Spatafora J."/>
            <person name="Kasson M.T."/>
        </authorList>
    </citation>
    <scope>NUCLEOTIDE SEQUENCE</scope>
    <source>
        <strain evidence="10">NRRL A-21654</strain>
    </source>
</reference>
<dbReference type="InterPro" id="IPR038765">
    <property type="entry name" value="Papain-like_cys_pep_sf"/>
</dbReference>
<keyword evidence="6 7" id="KW-0788">Thiol protease</keyword>
<evidence type="ECO:0000256" key="4">
    <source>
        <dbReference type="ARBA" id="ARBA00022786"/>
    </source>
</evidence>
<protein>
    <recommendedName>
        <fullName evidence="8">Ubiquitin carboxyl-terminal hydrolase</fullName>
        <ecNumber evidence="8">3.4.19.12</ecNumber>
    </recommendedName>
</protein>
<evidence type="ECO:0000256" key="6">
    <source>
        <dbReference type="ARBA" id="ARBA00022807"/>
    </source>
</evidence>
<dbReference type="PROSITE" id="PS52048">
    <property type="entry name" value="UCH_DOMAIN"/>
    <property type="match status" value="1"/>
</dbReference>
<comment type="similarity">
    <text evidence="2 7 8">Belongs to the peptidase C12 family.</text>
</comment>
<dbReference type="SUPFAM" id="SSF54001">
    <property type="entry name" value="Cysteine proteinases"/>
    <property type="match status" value="1"/>
</dbReference>
<feature type="site" description="Transition state stabilizer" evidence="7">
    <location>
        <position position="128"/>
    </location>
</feature>
<feature type="active site" description="Nucleophile" evidence="7">
    <location>
        <position position="134"/>
    </location>
</feature>
<dbReference type="InterPro" id="IPR057254">
    <property type="entry name" value="UCH_AS"/>
</dbReference>
<dbReference type="GO" id="GO:0005737">
    <property type="term" value="C:cytoplasm"/>
    <property type="evidence" value="ECO:0007669"/>
    <property type="project" value="TreeGrafter"/>
</dbReference>
<evidence type="ECO:0000313" key="11">
    <source>
        <dbReference type="Proteomes" id="UP000605846"/>
    </source>
</evidence>